<dbReference type="PANTHER" id="PTHR30461:SF23">
    <property type="entry name" value="DNA RECOMBINASE-RELATED"/>
    <property type="match status" value="1"/>
</dbReference>
<dbReference type="CDD" id="cd00338">
    <property type="entry name" value="Ser_Recombinase"/>
    <property type="match status" value="1"/>
</dbReference>
<dbReference type="InterPro" id="IPR011109">
    <property type="entry name" value="DNA_bind_recombinase_dom"/>
</dbReference>
<comment type="caution">
    <text evidence="4">The sequence shown here is derived from an EMBL/GenBank/DDBJ whole genome shotgun (WGS) entry which is preliminary data.</text>
</comment>
<dbReference type="InterPro" id="IPR036162">
    <property type="entry name" value="Resolvase-like_N_sf"/>
</dbReference>
<dbReference type="InterPro" id="IPR006119">
    <property type="entry name" value="Resolv_N"/>
</dbReference>
<evidence type="ECO:0000259" key="3">
    <source>
        <dbReference type="PROSITE" id="PS51737"/>
    </source>
</evidence>
<dbReference type="RefSeq" id="WP_344859713.1">
    <property type="nucleotide sequence ID" value="NZ_BAAAUT010000021.1"/>
</dbReference>
<evidence type="ECO:0000313" key="4">
    <source>
        <dbReference type="EMBL" id="GAA3136512.1"/>
    </source>
</evidence>
<sequence>MLRYAALTPGTLLAGIYCRISDDEEGRGLGVARQEEDCRALAERMGAAVVDVYTDNDIGASTRSRKKKRPHYDRLFADVKSGRINMIIYYSNSRLTRRPAEYEQIIELVEETGVKLASVASNNVDLTTADGRMIGRMQAAADAAEVERAVERIERKLVQNRQMGKVHGGKHMTGWLKPDPRQGIGYLTHVDPVAKRHINEAAEWLLAGVRISQIHKRWNAAGFRTVSGKLWTLGKVQKLLASPKLASLVIYAGEEIRAGEWPAVLSPVKWRAIQPFIHPGRKRGAGATARKWLLSGFMACGICGAGLNAGVDSEPIYACPPKDQGGCRGVTRNMAWLEKVVRAYVRAAIEAELGLTPAGEVHTESEPSEVELIETEIQAKEAKIREAREAAAAGKMPMVDAGEIMTSLREEINRLRAKQSATVAAEARELPAEDLLSVWERDDIDSLDERRTILARYVKRVMVHPLGPGRWRVADLPADSITIIPMK</sequence>
<reference evidence="5" key="1">
    <citation type="journal article" date="2019" name="Int. J. Syst. Evol. Microbiol.">
        <title>The Global Catalogue of Microorganisms (GCM) 10K type strain sequencing project: providing services to taxonomists for standard genome sequencing and annotation.</title>
        <authorList>
            <consortium name="The Broad Institute Genomics Platform"/>
            <consortium name="The Broad Institute Genome Sequencing Center for Infectious Disease"/>
            <person name="Wu L."/>
            <person name="Ma J."/>
        </authorList>
    </citation>
    <scope>NUCLEOTIDE SEQUENCE [LARGE SCALE GENOMIC DNA]</scope>
    <source>
        <strain evidence="5">JCM 9373</strain>
    </source>
</reference>
<evidence type="ECO:0000313" key="5">
    <source>
        <dbReference type="Proteomes" id="UP001500320"/>
    </source>
</evidence>
<dbReference type="Pfam" id="PF00239">
    <property type="entry name" value="Resolvase"/>
    <property type="match status" value="1"/>
</dbReference>
<evidence type="ECO:0000259" key="2">
    <source>
        <dbReference type="PROSITE" id="PS51736"/>
    </source>
</evidence>
<organism evidence="4 5">
    <name type="scientific">Planomonospora alba</name>
    <dbReference type="NCBI Taxonomy" id="161354"/>
    <lineage>
        <taxon>Bacteria</taxon>
        <taxon>Bacillati</taxon>
        <taxon>Actinomycetota</taxon>
        <taxon>Actinomycetes</taxon>
        <taxon>Streptosporangiales</taxon>
        <taxon>Streptosporangiaceae</taxon>
        <taxon>Planomonospora</taxon>
    </lineage>
</organism>
<feature type="coiled-coil region" evidence="1">
    <location>
        <begin position="136"/>
        <end position="163"/>
    </location>
</feature>
<accession>A0ABP6N4U7</accession>
<dbReference type="PROSITE" id="PS51736">
    <property type="entry name" value="RECOMBINASES_3"/>
    <property type="match status" value="1"/>
</dbReference>
<dbReference type="Gene3D" id="3.40.50.1390">
    <property type="entry name" value="Resolvase, N-terminal catalytic domain"/>
    <property type="match status" value="1"/>
</dbReference>
<feature type="domain" description="Resolvase/invertase-type recombinase catalytic" evidence="2">
    <location>
        <begin position="13"/>
        <end position="164"/>
    </location>
</feature>
<proteinExistence type="predicted"/>
<dbReference type="Pfam" id="PF07508">
    <property type="entry name" value="Recombinase"/>
    <property type="match status" value="1"/>
</dbReference>
<protein>
    <submittedName>
        <fullName evidence="4">Recombinase family protein</fullName>
    </submittedName>
</protein>
<dbReference type="EMBL" id="BAAAUT010000021">
    <property type="protein sequence ID" value="GAA3136512.1"/>
    <property type="molecule type" value="Genomic_DNA"/>
</dbReference>
<dbReference type="PANTHER" id="PTHR30461">
    <property type="entry name" value="DNA-INVERTASE FROM LAMBDOID PROPHAGE"/>
    <property type="match status" value="1"/>
</dbReference>
<evidence type="ECO:0000256" key="1">
    <source>
        <dbReference type="SAM" id="Coils"/>
    </source>
</evidence>
<dbReference type="PROSITE" id="PS51737">
    <property type="entry name" value="RECOMBINASE_DNA_BIND"/>
    <property type="match status" value="1"/>
</dbReference>
<name>A0ABP6N4U7_9ACTN</name>
<keyword evidence="5" id="KW-1185">Reference proteome</keyword>
<feature type="domain" description="Recombinase" evidence="3">
    <location>
        <begin position="178"/>
        <end position="284"/>
    </location>
</feature>
<gene>
    <name evidence="4" type="ORF">GCM10010466_29160</name>
</gene>
<dbReference type="InterPro" id="IPR050639">
    <property type="entry name" value="SSR_resolvase"/>
</dbReference>
<dbReference type="SUPFAM" id="SSF53041">
    <property type="entry name" value="Resolvase-like"/>
    <property type="match status" value="1"/>
</dbReference>
<keyword evidence="1" id="KW-0175">Coiled coil</keyword>
<feature type="coiled-coil region" evidence="1">
    <location>
        <begin position="370"/>
        <end position="418"/>
    </location>
</feature>
<dbReference type="Proteomes" id="UP001500320">
    <property type="component" value="Unassembled WGS sequence"/>
</dbReference>
<dbReference type="InterPro" id="IPR038109">
    <property type="entry name" value="DNA_bind_recomb_sf"/>
</dbReference>
<dbReference type="SMART" id="SM00857">
    <property type="entry name" value="Resolvase"/>
    <property type="match status" value="1"/>
</dbReference>
<dbReference type="Gene3D" id="3.90.1750.20">
    <property type="entry name" value="Putative Large Serine Recombinase, Chain B, Domain 2"/>
    <property type="match status" value="1"/>
</dbReference>